<comment type="caution">
    <text evidence="2">The sequence shown here is derived from an EMBL/GenBank/DDBJ whole genome shotgun (WGS) entry which is preliminary data.</text>
</comment>
<evidence type="ECO:0000256" key="1">
    <source>
        <dbReference type="SAM" id="Phobius"/>
    </source>
</evidence>
<keyword evidence="1" id="KW-1133">Transmembrane helix</keyword>
<dbReference type="AlphaFoldDB" id="A0A4S9BZ33"/>
<keyword evidence="1" id="KW-0472">Membrane</keyword>
<accession>A0A4S9BZ33</accession>
<protein>
    <submittedName>
        <fullName evidence="2">Uncharacterized protein</fullName>
    </submittedName>
</protein>
<proteinExistence type="predicted"/>
<organism evidence="2">
    <name type="scientific">Aureobasidium pullulans</name>
    <name type="common">Black yeast</name>
    <name type="synonym">Pullularia pullulans</name>
    <dbReference type="NCBI Taxonomy" id="5580"/>
    <lineage>
        <taxon>Eukaryota</taxon>
        <taxon>Fungi</taxon>
        <taxon>Dikarya</taxon>
        <taxon>Ascomycota</taxon>
        <taxon>Pezizomycotina</taxon>
        <taxon>Dothideomycetes</taxon>
        <taxon>Dothideomycetidae</taxon>
        <taxon>Dothideales</taxon>
        <taxon>Saccotheciaceae</taxon>
        <taxon>Aureobasidium</taxon>
    </lineage>
</organism>
<reference evidence="2" key="1">
    <citation type="submission" date="2018-10" db="EMBL/GenBank/DDBJ databases">
        <title>Fifty Aureobasidium pullulans genomes reveal a recombining polyextremotolerant generalist.</title>
        <authorList>
            <person name="Gostincar C."/>
            <person name="Turk M."/>
            <person name="Zajc J."/>
            <person name="Gunde-Cimerman N."/>
        </authorList>
    </citation>
    <scope>NUCLEOTIDE SEQUENCE [LARGE SCALE GENOMIC DNA]</scope>
    <source>
        <strain evidence="2">EXF-10085</strain>
    </source>
</reference>
<feature type="transmembrane region" description="Helical" evidence="1">
    <location>
        <begin position="351"/>
        <end position="372"/>
    </location>
</feature>
<dbReference type="EMBL" id="QZAS01000078">
    <property type="protein sequence ID" value="THW99305.1"/>
    <property type="molecule type" value="Genomic_DNA"/>
</dbReference>
<gene>
    <name evidence="2" type="ORF">D6D13_10220</name>
</gene>
<name>A0A4S9BZ33_AURPU</name>
<keyword evidence="1" id="KW-0812">Transmembrane</keyword>
<evidence type="ECO:0000313" key="2">
    <source>
        <dbReference type="EMBL" id="THW99305.1"/>
    </source>
</evidence>
<sequence>MTRFYDNNTRVVSSWVEVVDTKAVSHINGRIINNVTLAVPHIGIVTAARDSRNGILRQEVLSPDTLLLITTLTSYQDLDGQGNYSLKASVYSPVVNVLCANMKKEELTPIVYAEWPNTTLNTTKWLDGSQMAFYQPGTQAGGTYLNQTVVDDVSGWGEKYKTSPPVFPKFPIRYNTVTNDTGTYGRDTIYLLGRPGDAGPAGDYTLCSLKVYKTSLCSTQYTSSAGGDSIESLCQNGDGHQEPLPPPFDMPNPDWPSLAWMWALALDLNAGLNDGQSSIARTLTQLILQEPVLATNQPSLAEALAVLASGELLMATEDTQFLASWNYTMVVLDSGQFELYFGGGGIPATSAFFVVLAATFLLNLLCPGYLVIHNGLIIDFSELFNLFALAINSPPSATMAGSSMIGPTSKQVREKWSIVSEGETLIMECHGDSGTPRGTKKPDSALLSFRRTLLDDIRIKRWFAKAP</sequence>